<dbReference type="InterPro" id="IPR050173">
    <property type="entry name" value="ABC_transporter_C-like"/>
</dbReference>
<dbReference type="Pfam" id="PF00664">
    <property type="entry name" value="ABC_membrane"/>
    <property type="match status" value="1"/>
</dbReference>
<dbReference type="InterPro" id="IPR036640">
    <property type="entry name" value="ABC1_TM_sf"/>
</dbReference>
<evidence type="ECO:0000313" key="10">
    <source>
        <dbReference type="Proteomes" id="UP001227230"/>
    </source>
</evidence>
<keyword evidence="5 7" id="KW-1133">Transmembrane helix</keyword>
<dbReference type="SUPFAM" id="SSF52540">
    <property type="entry name" value="P-loop containing nucleoside triphosphate hydrolases"/>
    <property type="match status" value="1"/>
</dbReference>
<accession>A0ABY9DF56</accession>
<feature type="transmembrane region" description="Helical" evidence="7">
    <location>
        <begin position="222"/>
        <end position="242"/>
    </location>
</feature>
<dbReference type="Proteomes" id="UP001227230">
    <property type="component" value="Chromosome 16"/>
</dbReference>
<evidence type="ECO:0000256" key="5">
    <source>
        <dbReference type="ARBA" id="ARBA00022989"/>
    </source>
</evidence>
<evidence type="ECO:0000259" key="8">
    <source>
        <dbReference type="PROSITE" id="PS50929"/>
    </source>
</evidence>
<dbReference type="PANTHER" id="PTHR24223:SF222">
    <property type="entry name" value="OS01G0902100 PROTEIN"/>
    <property type="match status" value="1"/>
</dbReference>
<dbReference type="EMBL" id="CP126663">
    <property type="protein sequence ID" value="WKA06393.1"/>
    <property type="molecule type" value="Genomic_DNA"/>
</dbReference>
<dbReference type="Gene3D" id="1.20.1560.10">
    <property type="entry name" value="ABC transporter type 1, transmembrane domain"/>
    <property type="match status" value="1"/>
</dbReference>
<keyword evidence="10" id="KW-1185">Reference proteome</keyword>
<dbReference type="InterPro" id="IPR011527">
    <property type="entry name" value="ABC1_TM_dom"/>
</dbReference>
<keyword evidence="2 7" id="KW-0812">Transmembrane</keyword>
<keyword evidence="3" id="KW-0547">Nucleotide-binding</keyword>
<evidence type="ECO:0000256" key="7">
    <source>
        <dbReference type="SAM" id="Phobius"/>
    </source>
</evidence>
<evidence type="ECO:0000256" key="4">
    <source>
        <dbReference type="ARBA" id="ARBA00022840"/>
    </source>
</evidence>
<evidence type="ECO:0000256" key="1">
    <source>
        <dbReference type="ARBA" id="ARBA00022448"/>
    </source>
</evidence>
<feature type="transmembrane region" description="Helical" evidence="7">
    <location>
        <begin position="133"/>
        <end position="154"/>
    </location>
</feature>
<dbReference type="PROSITE" id="PS50929">
    <property type="entry name" value="ABC_TM1F"/>
    <property type="match status" value="1"/>
</dbReference>
<keyword evidence="6 7" id="KW-0472">Membrane</keyword>
<organism evidence="9 10">
    <name type="scientific">Vitis vinifera</name>
    <name type="common">Grape</name>
    <dbReference type="NCBI Taxonomy" id="29760"/>
    <lineage>
        <taxon>Eukaryota</taxon>
        <taxon>Viridiplantae</taxon>
        <taxon>Streptophyta</taxon>
        <taxon>Embryophyta</taxon>
        <taxon>Tracheophyta</taxon>
        <taxon>Spermatophyta</taxon>
        <taxon>Magnoliopsida</taxon>
        <taxon>eudicotyledons</taxon>
        <taxon>Gunneridae</taxon>
        <taxon>Pentapetalae</taxon>
        <taxon>rosids</taxon>
        <taxon>Vitales</taxon>
        <taxon>Vitaceae</taxon>
        <taxon>Viteae</taxon>
        <taxon>Vitis</taxon>
    </lineage>
</organism>
<keyword evidence="4" id="KW-0067">ATP-binding</keyword>
<dbReference type="InterPro" id="IPR027417">
    <property type="entry name" value="P-loop_NTPase"/>
</dbReference>
<name>A0ABY9DF56_VITVI</name>
<evidence type="ECO:0000313" key="9">
    <source>
        <dbReference type="EMBL" id="WKA06393.1"/>
    </source>
</evidence>
<evidence type="ECO:0000256" key="3">
    <source>
        <dbReference type="ARBA" id="ARBA00022741"/>
    </source>
</evidence>
<reference evidence="9 10" key="1">
    <citation type="journal article" date="2023" name="Hortic Res">
        <title>The complete reference genome for grapevine (Vitis vinifera L.) genetics and breeding.</title>
        <authorList>
            <person name="Shi X."/>
            <person name="Cao S."/>
            <person name="Wang X."/>
            <person name="Huang S."/>
            <person name="Wang Y."/>
            <person name="Liu Z."/>
            <person name="Liu W."/>
            <person name="Leng X."/>
            <person name="Peng Y."/>
            <person name="Wang N."/>
            <person name="Wang Y."/>
            <person name="Ma Z."/>
            <person name="Xu X."/>
            <person name="Zhang F."/>
            <person name="Xue H."/>
            <person name="Zhong H."/>
            <person name="Wang Y."/>
            <person name="Zhang K."/>
            <person name="Velt A."/>
            <person name="Avia K."/>
            <person name="Holtgrawe D."/>
            <person name="Grimplet J."/>
            <person name="Matus J.T."/>
            <person name="Ware D."/>
            <person name="Wu X."/>
            <person name="Wang H."/>
            <person name="Liu C."/>
            <person name="Fang Y."/>
            <person name="Rustenholz C."/>
            <person name="Cheng Z."/>
            <person name="Xiao H."/>
            <person name="Zhou Y."/>
        </authorList>
    </citation>
    <scope>NUCLEOTIDE SEQUENCE [LARGE SCALE GENOMIC DNA]</scope>
    <source>
        <strain evidence="10">cv. Pinot noir / PN40024</strain>
        <tissue evidence="9">Leaf</tissue>
    </source>
</reference>
<dbReference type="PANTHER" id="PTHR24223">
    <property type="entry name" value="ATP-BINDING CASSETTE SUB-FAMILY C"/>
    <property type="match status" value="1"/>
</dbReference>
<evidence type="ECO:0000256" key="2">
    <source>
        <dbReference type="ARBA" id="ARBA00022692"/>
    </source>
</evidence>
<gene>
    <name evidence="9" type="ORF">VitviT2T_024294</name>
</gene>
<dbReference type="SUPFAM" id="SSF90123">
    <property type="entry name" value="ABC transporter transmembrane region"/>
    <property type="match status" value="1"/>
</dbReference>
<evidence type="ECO:0000256" key="6">
    <source>
        <dbReference type="ARBA" id="ARBA00023136"/>
    </source>
</evidence>
<keyword evidence="1" id="KW-0813">Transport</keyword>
<feature type="domain" description="ABC transmembrane type-1" evidence="8">
    <location>
        <begin position="135"/>
        <end position="241"/>
    </location>
</feature>
<protein>
    <recommendedName>
        <fullName evidence="8">ABC transmembrane type-1 domain-containing protein</fullName>
    </recommendedName>
</protein>
<sequence length="267" mass="30679">MQILSQKIVIYVTHQLEFLDALDLVLVMKDGIIVQFGKYEDLIADPNSELVRQMTAHSKSLDQVNPSQENCLTNKPPQKNKINLIKENSHDLISNGKLLYGIPKEETKSSRIGGNYWIARATEEQNKVSIEQFIRVFLFFVSIISISIWHQAYYNTTAKELVRMVGVRKALILHHFSESITEATTIRCFNQEDRFLRRNLSLLDDYSHVTFRNTATMEWLCIQINFLFNLVFFLVLVILVSLPRSTISPRLAGLEAIHGLNLNVLQA</sequence>
<dbReference type="Gene3D" id="3.40.50.300">
    <property type="entry name" value="P-loop containing nucleotide triphosphate hydrolases"/>
    <property type="match status" value="1"/>
</dbReference>
<proteinExistence type="predicted"/>